<gene>
    <name evidence="4" type="ORF">ACFPN2_01785</name>
</gene>
<dbReference type="PANTHER" id="PTHR47691">
    <property type="entry name" value="REGULATOR-RELATED"/>
    <property type="match status" value="1"/>
</dbReference>
<evidence type="ECO:0000259" key="3">
    <source>
        <dbReference type="PROSITE" id="PS51755"/>
    </source>
</evidence>
<dbReference type="Pfam" id="PF25872">
    <property type="entry name" value="HTH_77"/>
    <property type="match status" value="1"/>
</dbReference>
<organism evidence="4 5">
    <name type="scientific">Steroidobacter flavus</name>
    <dbReference type="NCBI Taxonomy" id="1842136"/>
    <lineage>
        <taxon>Bacteria</taxon>
        <taxon>Pseudomonadati</taxon>
        <taxon>Pseudomonadota</taxon>
        <taxon>Gammaproteobacteria</taxon>
        <taxon>Steroidobacterales</taxon>
        <taxon>Steroidobacteraceae</taxon>
        <taxon>Steroidobacter</taxon>
    </lineage>
</organism>
<evidence type="ECO:0000256" key="2">
    <source>
        <dbReference type="PROSITE-ProRule" id="PRU01091"/>
    </source>
</evidence>
<dbReference type="PROSITE" id="PS51755">
    <property type="entry name" value="OMPR_PHOB"/>
    <property type="match status" value="1"/>
</dbReference>
<keyword evidence="1 2" id="KW-0238">DNA-binding</keyword>
<feature type="DNA-binding region" description="OmpR/PhoB-type" evidence="2">
    <location>
        <begin position="6"/>
        <end position="104"/>
    </location>
</feature>
<dbReference type="InterPro" id="IPR027417">
    <property type="entry name" value="P-loop_NTPase"/>
</dbReference>
<dbReference type="InterPro" id="IPR016032">
    <property type="entry name" value="Sig_transdc_resp-reg_C-effctor"/>
</dbReference>
<dbReference type="Gene3D" id="3.40.50.300">
    <property type="entry name" value="P-loop containing nucleotide triphosphate hydrolases"/>
    <property type="match status" value="1"/>
</dbReference>
<dbReference type="SUPFAM" id="SSF52540">
    <property type="entry name" value="P-loop containing nucleoside triphosphate hydrolases"/>
    <property type="match status" value="1"/>
</dbReference>
<evidence type="ECO:0000256" key="1">
    <source>
        <dbReference type="ARBA" id="ARBA00023125"/>
    </source>
</evidence>
<dbReference type="PANTHER" id="PTHR47691:SF3">
    <property type="entry name" value="HTH-TYPE TRANSCRIPTIONAL REGULATOR RV0890C-RELATED"/>
    <property type="match status" value="1"/>
</dbReference>
<keyword evidence="4" id="KW-0067">ATP-binding</keyword>
<accession>A0ABV8SN29</accession>
<evidence type="ECO:0000313" key="5">
    <source>
        <dbReference type="Proteomes" id="UP001595904"/>
    </source>
</evidence>
<dbReference type="InterPro" id="IPR036388">
    <property type="entry name" value="WH-like_DNA-bd_sf"/>
</dbReference>
<dbReference type="Proteomes" id="UP001595904">
    <property type="component" value="Unassembled WGS sequence"/>
</dbReference>
<dbReference type="CDD" id="cd00383">
    <property type="entry name" value="trans_reg_C"/>
    <property type="match status" value="1"/>
</dbReference>
<evidence type="ECO:0000313" key="4">
    <source>
        <dbReference type="EMBL" id="MFC4307799.1"/>
    </source>
</evidence>
<feature type="domain" description="OmpR/PhoB-type" evidence="3">
    <location>
        <begin position="6"/>
        <end position="104"/>
    </location>
</feature>
<dbReference type="EMBL" id="JBHSDU010000001">
    <property type="protein sequence ID" value="MFC4307799.1"/>
    <property type="molecule type" value="Genomic_DNA"/>
</dbReference>
<keyword evidence="4" id="KW-0547">Nucleotide-binding</keyword>
<dbReference type="Gene3D" id="1.10.10.10">
    <property type="entry name" value="Winged helix-like DNA-binding domain superfamily/Winged helix DNA-binding domain"/>
    <property type="match status" value="1"/>
</dbReference>
<proteinExistence type="predicted"/>
<dbReference type="Pfam" id="PF00931">
    <property type="entry name" value="NB-ARC"/>
    <property type="match status" value="1"/>
</dbReference>
<reference evidence="5" key="1">
    <citation type="journal article" date="2019" name="Int. J. Syst. Evol. Microbiol.">
        <title>The Global Catalogue of Microorganisms (GCM) 10K type strain sequencing project: providing services to taxonomists for standard genome sequencing and annotation.</title>
        <authorList>
            <consortium name="The Broad Institute Genomics Platform"/>
            <consortium name="The Broad Institute Genome Sequencing Center for Infectious Disease"/>
            <person name="Wu L."/>
            <person name="Ma J."/>
        </authorList>
    </citation>
    <scope>NUCLEOTIDE SEQUENCE [LARGE SCALE GENOMIC DNA]</scope>
    <source>
        <strain evidence="5">CGMCC 1.10759</strain>
    </source>
</reference>
<dbReference type="InterPro" id="IPR001867">
    <property type="entry name" value="OmpR/PhoB-type_DNA-bd"/>
</dbReference>
<protein>
    <submittedName>
        <fullName evidence="4">ATP-binding protein</fullName>
    </submittedName>
</protein>
<dbReference type="Pfam" id="PF00486">
    <property type="entry name" value="Trans_reg_C"/>
    <property type="match status" value="1"/>
</dbReference>
<sequence length="961" mass="104516">MNASHSGITAFGPFRLSPIARVIERDGVPLALGDRALDILIALVARSGEIVSHRDLIAHVWRDLVVSPGTLRVHMSALRKALGDGNGGARYIENVTGQGYCFVAQVTYDAAASSPTALAEFPDVGHKRLLLPSKLSGMVGRELMVREIGDDLIAERFITIIGPGGMGKTTVAIAVAHDMLKEFSGVVCFVDVGAIEDAKLVAATVAASLGLSVQTADAMPTLIEYLRTLRMLLVIDNCEHVIDAVATLLETIYRQAPGVHILATSREALRVEGEHACWLPALASPSPDSSMKAVDVLQFPAVQLFMERAAASGHRFKLDDENAPIVAGICGRLEGIALAIELAAGRVGSHGIAATADLLNKNLGLDWHGRRTALPRHQTLRALLDWSYGLLPEAEQLALRRLSVLVGTFTLEAACAIARGGQSDRAAMLNTLDALVAKSLMSAQVGDDRTERYRLLETTRIYAREKLQESGESTLTARRHAEHFATLLNSTHGGQVDLEYTGRSHALREHLGNVRAALEWCFSQDDKVANAALAVDLAAAAAPVFFELSLLSEAYKWSAAGLGALDDNTRGSRREMLLQSTWAISSMWMRGNSEDVLTAIARGLQLAHPQDEPSQRLRMLATRHLFLTRVADFRGALTAAKEWDVVAQQARDVTCLAISDLMQGVARHFRGNQAAAKRHFDAGFDQAGERSLQLCGNDHRVRGLITQSRTLWLSGLPDRAMETARRAATTALRSGKPLDTCFALMFTTPVYLWCGEWDAAQDVLEQLVNHTHWPVLKPFHSSEVAMRGALLIGRNEAAQGTPMVQTALQQMKDERQNVIGSFIACWLAEGLTTMGRSEEALGVIRNARRDAANRAEAVLLPELLRLQARTLLSMSEANEAQAERLLIRSCTIARRQSAPSWELRSALDLARIQARRGHGIEARQRLAPINDKFTEGFATQDLRAAAQLLGELDPLATRAAV</sequence>
<dbReference type="InterPro" id="IPR058852">
    <property type="entry name" value="HTH_77"/>
</dbReference>
<keyword evidence="5" id="KW-1185">Reference proteome</keyword>
<dbReference type="SMART" id="SM00862">
    <property type="entry name" value="Trans_reg_C"/>
    <property type="match status" value="1"/>
</dbReference>
<dbReference type="RefSeq" id="WP_380594370.1">
    <property type="nucleotide sequence ID" value="NZ_JBHSDU010000001.1"/>
</dbReference>
<dbReference type="GO" id="GO:0005524">
    <property type="term" value="F:ATP binding"/>
    <property type="evidence" value="ECO:0007669"/>
    <property type="project" value="UniProtKB-KW"/>
</dbReference>
<comment type="caution">
    <text evidence="4">The sequence shown here is derived from an EMBL/GenBank/DDBJ whole genome shotgun (WGS) entry which is preliminary data.</text>
</comment>
<dbReference type="SUPFAM" id="SSF46894">
    <property type="entry name" value="C-terminal effector domain of the bipartite response regulators"/>
    <property type="match status" value="1"/>
</dbReference>
<dbReference type="InterPro" id="IPR002182">
    <property type="entry name" value="NB-ARC"/>
</dbReference>
<name>A0ABV8SN29_9GAMM</name>